<dbReference type="GO" id="GO:0055085">
    <property type="term" value="P:transmembrane transport"/>
    <property type="evidence" value="ECO:0007669"/>
    <property type="project" value="InterPro"/>
</dbReference>
<dbReference type="Gene3D" id="1.10.3720.10">
    <property type="entry name" value="MetI-like"/>
    <property type="match status" value="1"/>
</dbReference>
<gene>
    <name evidence="9" type="ORF">RUMHYD_01160</name>
</gene>
<evidence type="ECO:0000256" key="4">
    <source>
        <dbReference type="ARBA" id="ARBA00022692"/>
    </source>
</evidence>
<dbReference type="EMBL" id="ACBZ01000054">
    <property type="protein sequence ID" value="EEG49919.1"/>
    <property type="molecule type" value="Genomic_DNA"/>
</dbReference>
<dbReference type="AlphaFoldDB" id="C0CJZ0"/>
<dbReference type="Proteomes" id="UP000003100">
    <property type="component" value="Unassembled WGS sequence"/>
</dbReference>
<organism evidence="9 10">
    <name type="scientific">Blautia hydrogenotrophica (strain DSM 10507 / JCM 14656 / S5a33)</name>
    <name type="common">Ruminococcus hydrogenotrophicus</name>
    <dbReference type="NCBI Taxonomy" id="476272"/>
    <lineage>
        <taxon>Bacteria</taxon>
        <taxon>Bacillati</taxon>
        <taxon>Bacillota</taxon>
        <taxon>Clostridia</taxon>
        <taxon>Lachnospirales</taxon>
        <taxon>Lachnospiraceae</taxon>
        <taxon>Blautia</taxon>
    </lineage>
</organism>
<protein>
    <recommendedName>
        <fullName evidence="8">ABC transmembrane type-1 domain-containing protein</fullName>
    </recommendedName>
</protein>
<dbReference type="eggNOG" id="COG1175">
    <property type="taxonomic scope" value="Bacteria"/>
</dbReference>
<dbReference type="PATRIC" id="fig|476272.21.peg.2507"/>
<sequence length="295" mass="33031">MRKKKDTWLTGKEKYLFVLPLILFILVMAIYPIGYILKLSFYEWSLALGQAPQWTGLDNYIYALTSSDFWHSVWITLIYAVVSVAVEVFLGVLLALLLSKKFKGKNLVKTGFILPMVATPVAVALTWKLLFDVNYGYINYLLGKIGLSFQGLSSADTALASFLVIDIWQWTPFIMLMVSAGLASLPTDPYEAAMLDGATKGQILRRITLPLLNPTILMATLLRLIDALKSFDIIYATTKGGPGNSTKTLNILVYEEAFSNFRFGRVSAYVVLFVVFILIVCGVFMKIKKKVEVVY</sequence>
<dbReference type="Pfam" id="PF00528">
    <property type="entry name" value="BPD_transp_1"/>
    <property type="match status" value="1"/>
</dbReference>
<keyword evidence="10" id="KW-1185">Reference proteome</keyword>
<evidence type="ECO:0000256" key="2">
    <source>
        <dbReference type="ARBA" id="ARBA00022448"/>
    </source>
</evidence>
<dbReference type="RefSeq" id="WP_005947042.1">
    <property type="nucleotide sequence ID" value="NZ_CP136423.1"/>
</dbReference>
<dbReference type="InterPro" id="IPR035906">
    <property type="entry name" value="MetI-like_sf"/>
</dbReference>
<proteinExistence type="inferred from homology"/>
<dbReference type="SUPFAM" id="SSF161098">
    <property type="entry name" value="MetI-like"/>
    <property type="match status" value="1"/>
</dbReference>
<feature type="transmembrane region" description="Helical" evidence="7">
    <location>
        <begin position="73"/>
        <end position="98"/>
    </location>
</feature>
<keyword evidence="5 7" id="KW-1133">Transmembrane helix</keyword>
<feature type="transmembrane region" description="Helical" evidence="7">
    <location>
        <begin position="110"/>
        <end position="130"/>
    </location>
</feature>
<accession>C0CJZ0</accession>
<reference evidence="9 10" key="1">
    <citation type="submission" date="2009-01" db="EMBL/GenBank/DDBJ databases">
        <authorList>
            <person name="Fulton L."/>
            <person name="Clifton S."/>
            <person name="Fulton B."/>
            <person name="Xu J."/>
            <person name="Minx P."/>
            <person name="Pepin K.H."/>
            <person name="Johnson M."/>
            <person name="Bhonagiri V."/>
            <person name="Nash W.E."/>
            <person name="Mardis E.R."/>
            <person name="Wilson R.K."/>
        </authorList>
    </citation>
    <scope>NUCLEOTIDE SEQUENCE [LARGE SCALE GENOMIC DNA]</scope>
    <source>
        <strain evidence="10">DSM 10507 / JCM 14656 / S5a33</strain>
    </source>
</reference>
<comment type="subcellular location">
    <subcellularLocation>
        <location evidence="1 7">Cell membrane</location>
        <topology evidence="1 7">Multi-pass membrane protein</topology>
    </subcellularLocation>
</comment>
<evidence type="ECO:0000256" key="6">
    <source>
        <dbReference type="ARBA" id="ARBA00023136"/>
    </source>
</evidence>
<feature type="transmembrane region" description="Helical" evidence="7">
    <location>
        <begin position="207"/>
        <end position="225"/>
    </location>
</feature>
<dbReference type="HOGENOM" id="CLU_016047_0_3_9"/>
<evidence type="ECO:0000256" key="1">
    <source>
        <dbReference type="ARBA" id="ARBA00004651"/>
    </source>
</evidence>
<dbReference type="PROSITE" id="PS50928">
    <property type="entry name" value="ABC_TM1"/>
    <property type="match status" value="1"/>
</dbReference>
<keyword evidence="6 7" id="KW-0472">Membrane</keyword>
<evidence type="ECO:0000259" key="8">
    <source>
        <dbReference type="PROSITE" id="PS50928"/>
    </source>
</evidence>
<evidence type="ECO:0000256" key="5">
    <source>
        <dbReference type="ARBA" id="ARBA00022989"/>
    </source>
</evidence>
<keyword evidence="2 7" id="KW-0813">Transport</keyword>
<evidence type="ECO:0000313" key="10">
    <source>
        <dbReference type="Proteomes" id="UP000003100"/>
    </source>
</evidence>
<dbReference type="GeneID" id="86820428"/>
<feature type="domain" description="ABC transmembrane type-1" evidence="8">
    <location>
        <begin position="73"/>
        <end position="284"/>
    </location>
</feature>
<dbReference type="GO" id="GO:0005886">
    <property type="term" value="C:plasma membrane"/>
    <property type="evidence" value="ECO:0007669"/>
    <property type="project" value="UniProtKB-SubCell"/>
</dbReference>
<dbReference type="PANTHER" id="PTHR43005">
    <property type="entry name" value="BLR7065 PROTEIN"/>
    <property type="match status" value="1"/>
</dbReference>
<keyword evidence="3" id="KW-1003">Cell membrane</keyword>
<evidence type="ECO:0000256" key="3">
    <source>
        <dbReference type="ARBA" id="ARBA00022475"/>
    </source>
</evidence>
<evidence type="ECO:0000256" key="7">
    <source>
        <dbReference type="RuleBase" id="RU363032"/>
    </source>
</evidence>
<comment type="similarity">
    <text evidence="7">Belongs to the binding-protein-dependent transport system permease family.</text>
</comment>
<dbReference type="CDD" id="cd06261">
    <property type="entry name" value="TM_PBP2"/>
    <property type="match status" value="1"/>
</dbReference>
<feature type="transmembrane region" description="Helical" evidence="7">
    <location>
        <begin position="167"/>
        <end position="186"/>
    </location>
</feature>
<evidence type="ECO:0000313" key="9">
    <source>
        <dbReference type="EMBL" id="EEG49919.1"/>
    </source>
</evidence>
<feature type="transmembrane region" description="Helical" evidence="7">
    <location>
        <begin position="266"/>
        <end position="285"/>
    </location>
</feature>
<dbReference type="InterPro" id="IPR000515">
    <property type="entry name" value="MetI-like"/>
</dbReference>
<dbReference type="PANTHER" id="PTHR43005:SF1">
    <property type="entry name" value="SPERMIDINE_PUTRESCINE TRANSPORT SYSTEM PERMEASE PROTEIN"/>
    <property type="match status" value="1"/>
</dbReference>
<keyword evidence="4 7" id="KW-0812">Transmembrane</keyword>
<feature type="transmembrane region" description="Helical" evidence="7">
    <location>
        <begin position="15"/>
        <end position="37"/>
    </location>
</feature>
<name>C0CJZ0_BLAHS</name>
<reference evidence="9 10" key="2">
    <citation type="submission" date="2009-02" db="EMBL/GenBank/DDBJ databases">
        <title>Draft genome sequence of Blautia hydrogenotrophica DSM 10507 (Ruminococcus hydrogenotrophicus DSM 10507).</title>
        <authorList>
            <person name="Sudarsanam P."/>
            <person name="Ley R."/>
            <person name="Guruge J."/>
            <person name="Turnbaugh P.J."/>
            <person name="Mahowald M."/>
            <person name="Liep D."/>
            <person name="Gordon J."/>
        </authorList>
    </citation>
    <scope>NUCLEOTIDE SEQUENCE [LARGE SCALE GENOMIC DNA]</scope>
    <source>
        <strain evidence="10">DSM 10507 / JCM 14656 / S5a33</strain>
    </source>
</reference>